<feature type="compositionally biased region" description="Acidic residues" evidence="7">
    <location>
        <begin position="554"/>
        <end position="563"/>
    </location>
</feature>
<dbReference type="PANTHER" id="PTHR14555:SF6">
    <property type="entry name" value="RAB EFFECTOR MYRIP"/>
    <property type="match status" value="1"/>
</dbReference>
<feature type="compositionally biased region" description="Basic and acidic residues" evidence="7">
    <location>
        <begin position="475"/>
        <end position="484"/>
    </location>
</feature>
<comment type="caution">
    <text evidence="9">The sequence shown here is derived from an EMBL/GenBank/DDBJ whole genome shotgun (WGS) entry which is preliminary data.</text>
</comment>
<feature type="region of interest" description="Disordered" evidence="7">
    <location>
        <begin position="265"/>
        <end position="284"/>
    </location>
</feature>
<dbReference type="GO" id="GO:0030864">
    <property type="term" value="C:cortical actin cytoskeleton"/>
    <property type="evidence" value="ECO:0007669"/>
    <property type="project" value="TreeGrafter"/>
</dbReference>
<comment type="subcellular location">
    <subcellularLocation>
        <location evidence="1">Cytoplasm</location>
        <location evidence="1">Perinuclear region</location>
    </subcellularLocation>
</comment>
<feature type="region of interest" description="Disordered" evidence="7">
    <location>
        <begin position="441"/>
        <end position="565"/>
    </location>
</feature>
<feature type="compositionally biased region" description="Basic residues" evidence="7">
    <location>
        <begin position="514"/>
        <end position="529"/>
    </location>
</feature>
<evidence type="ECO:0000313" key="10">
    <source>
        <dbReference type="Proteomes" id="UP000646548"/>
    </source>
</evidence>
<keyword evidence="6" id="KW-0175">Coiled coil</keyword>
<dbReference type="GO" id="GO:0048471">
    <property type="term" value="C:perinuclear region of cytoplasm"/>
    <property type="evidence" value="ECO:0007669"/>
    <property type="project" value="UniProtKB-SubCell"/>
</dbReference>
<dbReference type="InterPro" id="IPR010911">
    <property type="entry name" value="Rab_BD"/>
</dbReference>
<keyword evidence="5" id="KW-0862">Zinc</keyword>
<feature type="compositionally biased region" description="Basic residues" evidence="7">
    <location>
        <begin position="465"/>
        <end position="474"/>
    </location>
</feature>
<evidence type="ECO:0000313" key="9">
    <source>
        <dbReference type="EMBL" id="KAF6733963.1"/>
    </source>
</evidence>
<dbReference type="EMBL" id="WKFB01000147">
    <property type="protein sequence ID" value="KAF6733963.1"/>
    <property type="molecule type" value="Genomic_DNA"/>
</dbReference>
<feature type="domain" description="RabBD" evidence="8">
    <location>
        <begin position="4"/>
        <end position="124"/>
    </location>
</feature>
<reference evidence="9" key="1">
    <citation type="journal article" name="BMC Genomics">
        <title>Long-read sequencing and de novo genome assembly of marine medaka (Oryzias melastigma).</title>
        <authorList>
            <person name="Liang P."/>
            <person name="Saqib H.S.A."/>
            <person name="Ni X."/>
            <person name="Shen Y."/>
        </authorList>
    </citation>
    <scope>NUCLEOTIDE SEQUENCE</scope>
    <source>
        <strain evidence="9">Bigg-433</strain>
    </source>
</reference>
<dbReference type="Gene3D" id="3.30.40.10">
    <property type="entry name" value="Zinc/RING finger domain, C3HC4 (zinc finger)"/>
    <property type="match status" value="1"/>
</dbReference>
<dbReference type="SUPFAM" id="SSF57903">
    <property type="entry name" value="FYVE/PHD zinc finger"/>
    <property type="match status" value="1"/>
</dbReference>
<gene>
    <name evidence="9" type="ORF">FQA47_001873</name>
</gene>
<evidence type="ECO:0000256" key="6">
    <source>
        <dbReference type="SAM" id="Coils"/>
    </source>
</evidence>
<feature type="compositionally biased region" description="Basic and acidic residues" evidence="7">
    <location>
        <begin position="638"/>
        <end position="665"/>
    </location>
</feature>
<feature type="coiled-coil region" evidence="6">
    <location>
        <begin position="22"/>
        <end position="49"/>
    </location>
</feature>
<evidence type="ECO:0000256" key="1">
    <source>
        <dbReference type="ARBA" id="ARBA00004556"/>
    </source>
</evidence>
<feature type="region of interest" description="Disordered" evidence="7">
    <location>
        <begin position="408"/>
        <end position="429"/>
    </location>
</feature>
<dbReference type="GO" id="GO:0008270">
    <property type="term" value="F:zinc ion binding"/>
    <property type="evidence" value="ECO:0007669"/>
    <property type="project" value="UniProtKB-KW"/>
</dbReference>
<dbReference type="Pfam" id="PF02318">
    <property type="entry name" value="FYVE_2"/>
    <property type="match status" value="1"/>
</dbReference>
<organism evidence="9 10">
    <name type="scientific">Oryzias melastigma</name>
    <name type="common">Marine medaka</name>
    <dbReference type="NCBI Taxonomy" id="30732"/>
    <lineage>
        <taxon>Eukaryota</taxon>
        <taxon>Metazoa</taxon>
        <taxon>Chordata</taxon>
        <taxon>Craniata</taxon>
        <taxon>Vertebrata</taxon>
        <taxon>Euteleostomi</taxon>
        <taxon>Actinopterygii</taxon>
        <taxon>Neopterygii</taxon>
        <taxon>Teleostei</taxon>
        <taxon>Neoteleostei</taxon>
        <taxon>Acanthomorphata</taxon>
        <taxon>Ovalentaria</taxon>
        <taxon>Atherinomorphae</taxon>
        <taxon>Beloniformes</taxon>
        <taxon>Adrianichthyidae</taxon>
        <taxon>Oryziinae</taxon>
        <taxon>Oryzias</taxon>
    </lineage>
</organism>
<dbReference type="GO" id="GO:0017022">
    <property type="term" value="F:myosin binding"/>
    <property type="evidence" value="ECO:0007669"/>
    <property type="project" value="TreeGrafter"/>
</dbReference>
<dbReference type="GO" id="GO:0003779">
    <property type="term" value="F:actin binding"/>
    <property type="evidence" value="ECO:0007669"/>
    <property type="project" value="TreeGrafter"/>
</dbReference>
<dbReference type="InterPro" id="IPR051745">
    <property type="entry name" value="Intracell_Transport_Effector"/>
</dbReference>
<evidence type="ECO:0000256" key="4">
    <source>
        <dbReference type="ARBA" id="ARBA00022771"/>
    </source>
</evidence>
<feature type="compositionally biased region" description="Basic residues" evidence="7">
    <location>
        <begin position="577"/>
        <end position="592"/>
    </location>
</feature>
<dbReference type="InterPro" id="IPR041282">
    <property type="entry name" value="FYVE_2"/>
</dbReference>
<evidence type="ECO:0000259" key="8">
    <source>
        <dbReference type="PROSITE" id="PS50916"/>
    </source>
</evidence>
<feature type="region of interest" description="Disordered" evidence="7">
    <location>
        <begin position="577"/>
        <end position="665"/>
    </location>
</feature>
<dbReference type="GO" id="GO:0031267">
    <property type="term" value="F:small GTPase binding"/>
    <property type="evidence" value="ECO:0007669"/>
    <property type="project" value="InterPro"/>
</dbReference>
<evidence type="ECO:0000256" key="3">
    <source>
        <dbReference type="ARBA" id="ARBA00022723"/>
    </source>
</evidence>
<dbReference type="PANTHER" id="PTHR14555">
    <property type="entry name" value="MYELIN-ASSOCIATED OLIGODENDROCYTIC BASIC PROTEIN MOBP -RELATED"/>
    <property type="match status" value="1"/>
</dbReference>
<name>A0A834FGZ9_ORYME</name>
<dbReference type="InterPro" id="IPR011011">
    <property type="entry name" value="Znf_FYVE_PHD"/>
</dbReference>
<keyword evidence="3" id="KW-0479">Metal-binding</keyword>
<sequence length="665" mass="76992">MGRKLDLTGLTDGEAAHVLQVVQRDMRLRKKEEERLSELKQELDEEGTRCLLLSKQTSFNRRCCIRCCSPFSFLLNPKRQCSSCRFNVCKACRVYHKRDKVWLCSACQKSRLLKALSLEWFYSNVKKRFKRFGSAKVLKTLYRKHLAEHSALSELTDGSACDDSVCNEGSVCGSDSTFYRQTEEHTMAEMLSVATRVAQEAIEEAISKAEADTSTQEKQKEILYLHEHRAELVQELAKTIVEKIISRRKTLAEMKAQFDQDWSFNPNMDLHHPPSDQDSSSLRQQPNLWRSHSAFSLLDEDQAALIQESSPALQKEGAGSPLTGWKSVDRLDNAVLKSPDGNWLALQTAQMSRPGLLAKRRSLVFSALEKESGVKSAYEVLDSDNETKPEPDWGAVLQEIHRKMTGSNLHLCGDQMSPPASRNDSEGNWKFGKPLQALLKKVPAELRKPSSSRRTSIIDDEQKSKKAPAPKRKVSRDNHLDKEPTAAPAQEQKEDEGQTQDEEERLLRSEPKRPQHSHHHHHHHQRRADHHSQRYQGAVGRDLSHRGARRPPPEEMEKEEVENEAAANVEEAHYNHRGHNHHHHNSHHHHQHHDRDEYEHNEHNRRHRHQQHISPQTHHTDHHPAHNYQHNYHHLHSRDRERDRRKDRQHVGDGRQWRTDPYIHQ</sequence>
<proteinExistence type="predicted"/>
<dbReference type="InterPro" id="IPR013083">
    <property type="entry name" value="Znf_RING/FYVE/PHD"/>
</dbReference>
<evidence type="ECO:0000256" key="7">
    <source>
        <dbReference type="SAM" id="MobiDB-lite"/>
    </source>
</evidence>
<dbReference type="FunFam" id="3.30.40.10:FF:000018">
    <property type="entry name" value="Synaptotagmin-like 5, isoform CRA_a"/>
    <property type="match status" value="1"/>
</dbReference>
<feature type="compositionally biased region" description="Basic and acidic residues" evidence="7">
    <location>
        <begin position="593"/>
        <end position="602"/>
    </location>
</feature>
<dbReference type="InterPro" id="IPR006788">
    <property type="entry name" value="Myrip/Melanophilin"/>
</dbReference>
<dbReference type="Pfam" id="PF04698">
    <property type="entry name" value="Rab_eff_C"/>
    <property type="match status" value="1"/>
</dbReference>
<dbReference type="GO" id="GO:0006886">
    <property type="term" value="P:intracellular protein transport"/>
    <property type="evidence" value="ECO:0007669"/>
    <property type="project" value="InterPro"/>
</dbReference>
<keyword evidence="4" id="KW-0863">Zinc-finger</keyword>
<dbReference type="Proteomes" id="UP000646548">
    <property type="component" value="Unassembled WGS sequence"/>
</dbReference>
<evidence type="ECO:0000256" key="2">
    <source>
        <dbReference type="ARBA" id="ARBA00022490"/>
    </source>
</evidence>
<keyword evidence="2" id="KW-0963">Cytoplasm</keyword>
<protein>
    <submittedName>
        <fullName evidence="9">Rab effector MyRIP</fullName>
    </submittedName>
</protein>
<evidence type="ECO:0000256" key="5">
    <source>
        <dbReference type="ARBA" id="ARBA00022833"/>
    </source>
</evidence>
<dbReference type="PROSITE" id="PS50916">
    <property type="entry name" value="RABBD"/>
    <property type="match status" value="1"/>
</dbReference>
<accession>A0A834FGZ9</accession>
<dbReference type="AlphaFoldDB" id="A0A834FGZ9"/>